<keyword evidence="9 11" id="KW-1133">Transmembrane helix</keyword>
<dbReference type="NCBIfam" id="TIGR00829">
    <property type="entry name" value="FRU"/>
    <property type="match status" value="1"/>
</dbReference>
<evidence type="ECO:0000256" key="10">
    <source>
        <dbReference type="ARBA" id="ARBA00023136"/>
    </source>
</evidence>
<keyword evidence="7" id="KW-0598">Phosphotransferase system</keyword>
<reference evidence="15 16" key="1">
    <citation type="submission" date="2016-10" db="EMBL/GenBank/DDBJ databases">
        <authorList>
            <person name="Varghese N."/>
            <person name="Submissions S."/>
        </authorList>
    </citation>
    <scope>NUCLEOTIDE SEQUENCE [LARGE SCALE GENOMIC DNA]</scope>
    <source>
        <strain evidence="15 16">WCP15</strain>
    </source>
</reference>
<dbReference type="InterPro" id="IPR002178">
    <property type="entry name" value="PTS_EIIA_type-2_dom"/>
</dbReference>
<sequence length="656" mass="67232">MKITDLLKPEGVRIGVTASSRDDAIDQLVALQVASGNIADETAYKEAIMAREAEFSTAVGDGIAIPHAKTSAVKQPGLAAMTIADGVDWGAPDGGASDLAFMIAAPEGEANTHLAILAQLSRLLMHQDFADALRAAKTPEEFLKVIDDAQAEKAAEERAEAATEASDSAESKCALPDIVAITACPTGIAHTYMAAENLEKKATEMGVTIKVETQGSAGAKNVLTAEEIAAAKGVIIAADKNVERSRFAGKQVLSTNVSAGIKEPERLIDTILNNEAPVQEGSAPAAAAETKGESGWSIIYKHLMNGVSHMLPFVIGGGILTAIAFLVDQPGLGTAAYGSSIPAAAFFKTIGGEAFGLMLPVLAGFIAMSIADRPGLAPGFVGGLFAKAGYSLAYVNLMMSDPDAAAAACVSGGFIAALFAGFAAGYMVLWLEKACEKLPDSLEGIKPMLIYPLLGTLAIGAAMFVLNPIFGSINTALNNWLNGMGTTNIVLLGAVVGGMMSIDMGGPFNKAAYVFGTGALAAGTASGQVVMASVMIGGMVPPLVIALSTTFFKNKWSKADRSAGLVNYIMGLSFISEGAIPFAAADPGHVLPSCIIGSAVAGALSAFFGCTSPAPHGGAWVVAVIGNPAMWLLAGLIGSVVGALILSFWKKPYVEE</sequence>
<dbReference type="InterPro" id="IPR050864">
    <property type="entry name" value="Bacterial_PTS_Sugar_Transport"/>
</dbReference>
<evidence type="ECO:0000256" key="4">
    <source>
        <dbReference type="ARBA" id="ARBA00022553"/>
    </source>
</evidence>
<keyword evidence="5" id="KW-0762">Sugar transport</keyword>
<organism evidence="15 16">
    <name type="scientific">Parafannyhessea umbonata</name>
    <dbReference type="NCBI Taxonomy" id="604330"/>
    <lineage>
        <taxon>Bacteria</taxon>
        <taxon>Bacillati</taxon>
        <taxon>Actinomycetota</taxon>
        <taxon>Coriobacteriia</taxon>
        <taxon>Coriobacteriales</taxon>
        <taxon>Atopobiaceae</taxon>
        <taxon>Parafannyhessea</taxon>
    </lineage>
</organism>
<dbReference type="PROSITE" id="PS51104">
    <property type="entry name" value="PTS_EIIC_TYPE_2"/>
    <property type="match status" value="1"/>
</dbReference>
<feature type="transmembrane region" description="Helical" evidence="11">
    <location>
        <begin position="310"/>
        <end position="327"/>
    </location>
</feature>
<evidence type="ECO:0000256" key="8">
    <source>
        <dbReference type="ARBA" id="ARBA00022692"/>
    </source>
</evidence>
<feature type="transmembrane region" description="Helical" evidence="11">
    <location>
        <begin position="479"/>
        <end position="499"/>
    </location>
</feature>
<dbReference type="InterPro" id="IPR013011">
    <property type="entry name" value="PTS_EIIB_2"/>
</dbReference>
<dbReference type="InterPro" id="IPR036095">
    <property type="entry name" value="PTS_EIIB-like_sf"/>
</dbReference>
<dbReference type="Pfam" id="PF02302">
    <property type="entry name" value="PTS_IIB"/>
    <property type="match status" value="1"/>
</dbReference>
<keyword evidence="4" id="KW-0597">Phosphoprotein</keyword>
<evidence type="ECO:0000313" key="16">
    <source>
        <dbReference type="Proteomes" id="UP000199135"/>
    </source>
</evidence>
<dbReference type="RefSeq" id="WP_078687382.1">
    <property type="nucleotide sequence ID" value="NZ_FNWT01000003.1"/>
</dbReference>
<evidence type="ECO:0000256" key="9">
    <source>
        <dbReference type="ARBA" id="ARBA00022989"/>
    </source>
</evidence>
<dbReference type="InterPro" id="IPR006327">
    <property type="entry name" value="PTS_IIC_fruc"/>
</dbReference>
<evidence type="ECO:0000256" key="11">
    <source>
        <dbReference type="SAM" id="Phobius"/>
    </source>
</evidence>
<gene>
    <name evidence="15" type="ORF">SAMN05216447_10314</name>
</gene>
<dbReference type="InterPro" id="IPR013014">
    <property type="entry name" value="PTS_EIIC_2"/>
</dbReference>
<evidence type="ECO:0000313" key="15">
    <source>
        <dbReference type="EMBL" id="SEH46741.1"/>
    </source>
</evidence>
<keyword evidence="6" id="KW-0808">Transferase</keyword>
<evidence type="ECO:0000259" key="12">
    <source>
        <dbReference type="PROSITE" id="PS51094"/>
    </source>
</evidence>
<dbReference type="Proteomes" id="UP000199135">
    <property type="component" value="Unassembled WGS sequence"/>
</dbReference>
<dbReference type="InterPro" id="IPR003501">
    <property type="entry name" value="PTS_EIIB_2/3"/>
</dbReference>
<dbReference type="SUPFAM" id="SSF55804">
    <property type="entry name" value="Phoshotransferase/anion transport protein"/>
    <property type="match status" value="1"/>
</dbReference>
<keyword evidence="3" id="KW-1003">Cell membrane</keyword>
<keyword evidence="16" id="KW-1185">Reference proteome</keyword>
<feature type="transmembrane region" description="Helical" evidence="11">
    <location>
        <begin position="535"/>
        <end position="553"/>
    </location>
</feature>
<accession>A0A1H6IIJ9</accession>
<feature type="transmembrane region" description="Helical" evidence="11">
    <location>
        <begin position="590"/>
        <end position="608"/>
    </location>
</feature>
<evidence type="ECO:0000259" key="14">
    <source>
        <dbReference type="PROSITE" id="PS51104"/>
    </source>
</evidence>
<comment type="subcellular location">
    <subcellularLocation>
        <location evidence="1">Cell inner membrane</location>
        <topology evidence="1">Multi-pass membrane protein</topology>
    </subcellularLocation>
</comment>
<dbReference type="PANTHER" id="PTHR30505">
    <property type="entry name" value="FRUCTOSE-LIKE PERMEASE"/>
    <property type="match status" value="1"/>
</dbReference>
<keyword evidence="10 11" id="KW-0472">Membrane</keyword>
<dbReference type="Gene3D" id="3.40.50.2300">
    <property type="match status" value="1"/>
</dbReference>
<dbReference type="PROSITE" id="PS51094">
    <property type="entry name" value="PTS_EIIA_TYPE_2"/>
    <property type="match status" value="1"/>
</dbReference>
<dbReference type="Pfam" id="PF00359">
    <property type="entry name" value="PTS_EIIA_2"/>
    <property type="match status" value="1"/>
</dbReference>
<dbReference type="SUPFAM" id="SSF52794">
    <property type="entry name" value="PTS system IIB component-like"/>
    <property type="match status" value="1"/>
</dbReference>
<evidence type="ECO:0000256" key="1">
    <source>
        <dbReference type="ARBA" id="ARBA00004429"/>
    </source>
</evidence>
<dbReference type="EMBL" id="FNWT01000003">
    <property type="protein sequence ID" value="SEH46741.1"/>
    <property type="molecule type" value="Genomic_DNA"/>
</dbReference>
<keyword evidence="8 11" id="KW-0812">Transmembrane</keyword>
<feature type="domain" description="PTS EIIC type-2" evidence="14">
    <location>
        <begin position="299"/>
        <end position="656"/>
    </location>
</feature>
<dbReference type="PROSITE" id="PS00372">
    <property type="entry name" value="PTS_EIIA_TYPE_2_HIS"/>
    <property type="match status" value="1"/>
</dbReference>
<evidence type="ECO:0000259" key="13">
    <source>
        <dbReference type="PROSITE" id="PS51099"/>
    </source>
</evidence>
<evidence type="ECO:0000256" key="7">
    <source>
        <dbReference type="ARBA" id="ARBA00022683"/>
    </source>
</evidence>
<proteinExistence type="predicted"/>
<feature type="transmembrane region" description="Helical" evidence="11">
    <location>
        <begin position="449"/>
        <end position="473"/>
    </location>
</feature>
<feature type="domain" description="PTS EIIA type-2" evidence="12">
    <location>
        <begin position="5"/>
        <end position="149"/>
    </location>
</feature>
<dbReference type="CDD" id="cd00211">
    <property type="entry name" value="PTS_IIA_fru"/>
    <property type="match status" value="1"/>
</dbReference>
<feature type="transmembrane region" description="Helical" evidence="11">
    <location>
        <begin position="347"/>
        <end position="368"/>
    </location>
</feature>
<dbReference type="PANTHER" id="PTHR30505:SF28">
    <property type="entry name" value="PTS SYSTEM 2-O-ALPHA-MANNOSYL-D-GLYCERATE-SPECIFIC EIIABC COMPONENT"/>
    <property type="match status" value="1"/>
</dbReference>
<dbReference type="CDD" id="cd05569">
    <property type="entry name" value="PTS_IIB_fructose"/>
    <property type="match status" value="1"/>
</dbReference>
<evidence type="ECO:0008006" key="17">
    <source>
        <dbReference type="Google" id="ProtNLM"/>
    </source>
</evidence>
<dbReference type="PROSITE" id="PS51099">
    <property type="entry name" value="PTS_EIIB_TYPE_2"/>
    <property type="match status" value="1"/>
</dbReference>
<evidence type="ECO:0000256" key="3">
    <source>
        <dbReference type="ARBA" id="ARBA00022475"/>
    </source>
</evidence>
<dbReference type="Gene3D" id="3.40.930.10">
    <property type="entry name" value="Mannitol-specific EII, Chain A"/>
    <property type="match status" value="1"/>
</dbReference>
<keyword evidence="2" id="KW-0813">Transport</keyword>
<dbReference type="InterPro" id="IPR016152">
    <property type="entry name" value="PTrfase/Anion_transptr"/>
</dbReference>
<feature type="transmembrane region" description="Helical" evidence="11">
    <location>
        <begin position="405"/>
        <end position="429"/>
    </location>
</feature>
<evidence type="ECO:0000256" key="6">
    <source>
        <dbReference type="ARBA" id="ARBA00022679"/>
    </source>
</evidence>
<dbReference type="NCBIfam" id="TIGR00848">
    <property type="entry name" value="fruA"/>
    <property type="match status" value="1"/>
</dbReference>
<feature type="domain" description="PTS EIIB type-2" evidence="13">
    <location>
        <begin position="178"/>
        <end position="273"/>
    </location>
</feature>
<evidence type="ECO:0000256" key="5">
    <source>
        <dbReference type="ARBA" id="ARBA00022597"/>
    </source>
</evidence>
<evidence type="ECO:0000256" key="2">
    <source>
        <dbReference type="ARBA" id="ARBA00022448"/>
    </source>
</evidence>
<feature type="transmembrane region" description="Helical" evidence="11">
    <location>
        <begin position="620"/>
        <end position="649"/>
    </location>
</feature>
<protein>
    <recommendedName>
        <fullName evidence="17">PTS fructose transporter subunit IIC</fullName>
    </recommendedName>
</protein>
<feature type="transmembrane region" description="Helical" evidence="11">
    <location>
        <begin position="565"/>
        <end position="584"/>
    </location>
</feature>
<comment type="caution">
    <text evidence="15">The sequence shown here is derived from an EMBL/GenBank/DDBJ whole genome shotgun (WGS) entry which is preliminary data.</text>
</comment>
<feature type="transmembrane region" description="Helical" evidence="11">
    <location>
        <begin position="380"/>
        <end position="399"/>
    </location>
</feature>
<dbReference type="NCBIfam" id="TIGR01427">
    <property type="entry name" value="PTS_IIC_fructo"/>
    <property type="match status" value="1"/>
</dbReference>
<dbReference type="InterPro" id="IPR004715">
    <property type="entry name" value="PTS_IIA_fruc"/>
</dbReference>
<name>A0A1H6IIJ9_9ACTN</name>
<dbReference type="InterPro" id="IPR003353">
    <property type="entry name" value="PTS_IIB_fruc"/>
</dbReference>